<dbReference type="PANTHER" id="PTHR46888">
    <property type="entry name" value="ZINC KNUCKLE DOMAINCONTAINING PROTEIN-RELATED"/>
    <property type="match status" value="1"/>
</dbReference>
<dbReference type="SMART" id="SM00343">
    <property type="entry name" value="ZnF_C2HC"/>
    <property type="match status" value="2"/>
</dbReference>
<dbReference type="AlphaFoldDB" id="A0A7M5TUQ9"/>
<dbReference type="SUPFAM" id="SSF57756">
    <property type="entry name" value="Retrovirus zinc finger-like domains"/>
    <property type="match status" value="1"/>
</dbReference>
<evidence type="ECO:0000259" key="3">
    <source>
        <dbReference type="PROSITE" id="PS50158"/>
    </source>
</evidence>
<evidence type="ECO:0000256" key="2">
    <source>
        <dbReference type="SAM" id="MobiDB-lite"/>
    </source>
</evidence>
<proteinExistence type="predicted"/>
<keyword evidence="1" id="KW-0863">Zinc-finger</keyword>
<dbReference type="Proteomes" id="UP000594262">
    <property type="component" value="Unplaced"/>
</dbReference>
<dbReference type="Gene3D" id="4.10.60.10">
    <property type="entry name" value="Zinc finger, CCHC-type"/>
    <property type="match status" value="1"/>
</dbReference>
<dbReference type="PROSITE" id="PS50158">
    <property type="entry name" value="ZF_CCHC"/>
    <property type="match status" value="1"/>
</dbReference>
<name>A0A7M5TUQ9_9CNID</name>
<protein>
    <recommendedName>
        <fullName evidence="3">CCHC-type domain-containing protein</fullName>
    </recommendedName>
</protein>
<keyword evidence="1" id="KW-0479">Metal-binding</keyword>
<keyword evidence="1" id="KW-0862">Zinc</keyword>
<accession>A0A7M5TUQ9</accession>
<sequence length="460" mass="53089">MSKRWFRKGKRLTSVPDEADYSAEEENESKTSLSSIEEDEEAEKEQSNTPFAIGESSAENSTLLYTPESTKTSFQHPSSKRDHRKKAFQVPITIKTVMDSSQTENKLNGLKEDEYYLFPRGDDGDKIDSIQQVAESKHSPNVERHVNPIGTGSESEGLVAVFEKMMADQRQKQTQPIDHRPHLSTRIADLPCFGDKKLTIKQFFNKYERYALLNEWTELQKALILPNCLVKRALTFYNTIPLEIQKDYKQCKERITNQFCSPEDIAKHRAILYTQRQGSEDLESFLERLELSFEELGTPDTTKIDILTANLRPELAYRLQMKQPKTYNDAVRFIQLKNALERPNQQDGELKDMVRQLLMNNGRSISHSKVMDNNDFDPVAMTRQIEQLKKITKNVKSSLNSITKDRSNGKTCTFCKRNGHVEAECRTKRYRNITCHTCGKNGHISKFCRSKNQHQEDTTK</sequence>
<feature type="region of interest" description="Disordered" evidence="2">
    <location>
        <begin position="1"/>
        <end position="85"/>
    </location>
</feature>
<keyword evidence="5" id="KW-1185">Reference proteome</keyword>
<evidence type="ECO:0000313" key="4">
    <source>
        <dbReference type="EnsemblMetazoa" id="CLYHEMP002137.1"/>
    </source>
</evidence>
<evidence type="ECO:0000256" key="1">
    <source>
        <dbReference type="PROSITE-ProRule" id="PRU00047"/>
    </source>
</evidence>
<dbReference type="GO" id="GO:0008270">
    <property type="term" value="F:zinc ion binding"/>
    <property type="evidence" value="ECO:0007669"/>
    <property type="project" value="UniProtKB-KW"/>
</dbReference>
<organism evidence="4 5">
    <name type="scientific">Clytia hemisphaerica</name>
    <dbReference type="NCBI Taxonomy" id="252671"/>
    <lineage>
        <taxon>Eukaryota</taxon>
        <taxon>Metazoa</taxon>
        <taxon>Cnidaria</taxon>
        <taxon>Hydrozoa</taxon>
        <taxon>Hydroidolina</taxon>
        <taxon>Leptothecata</taxon>
        <taxon>Obeliida</taxon>
        <taxon>Clytiidae</taxon>
        <taxon>Clytia</taxon>
    </lineage>
</organism>
<dbReference type="PANTHER" id="PTHR46888:SF1">
    <property type="entry name" value="RIBONUCLEASE H"/>
    <property type="match status" value="1"/>
</dbReference>
<feature type="compositionally biased region" description="Polar residues" evidence="2">
    <location>
        <begin position="57"/>
        <end position="77"/>
    </location>
</feature>
<feature type="compositionally biased region" description="Basic residues" evidence="2">
    <location>
        <begin position="1"/>
        <end position="11"/>
    </location>
</feature>
<dbReference type="InterPro" id="IPR036875">
    <property type="entry name" value="Znf_CCHC_sf"/>
</dbReference>
<feature type="domain" description="CCHC-type" evidence="3">
    <location>
        <begin position="435"/>
        <end position="450"/>
    </location>
</feature>
<dbReference type="EnsemblMetazoa" id="CLYHEMT002137.1">
    <property type="protein sequence ID" value="CLYHEMP002137.1"/>
    <property type="gene ID" value="CLYHEMG002137"/>
</dbReference>
<dbReference type="GO" id="GO:0003676">
    <property type="term" value="F:nucleic acid binding"/>
    <property type="evidence" value="ECO:0007669"/>
    <property type="project" value="InterPro"/>
</dbReference>
<dbReference type="InterPro" id="IPR001878">
    <property type="entry name" value="Znf_CCHC"/>
</dbReference>
<feature type="compositionally biased region" description="Acidic residues" evidence="2">
    <location>
        <begin position="17"/>
        <end position="27"/>
    </location>
</feature>
<dbReference type="OrthoDB" id="1936950at2759"/>
<evidence type="ECO:0000313" key="5">
    <source>
        <dbReference type="Proteomes" id="UP000594262"/>
    </source>
</evidence>
<reference evidence="4" key="1">
    <citation type="submission" date="2021-01" db="UniProtKB">
        <authorList>
            <consortium name="EnsemblMetazoa"/>
        </authorList>
    </citation>
    <scope>IDENTIFICATION</scope>
</reference>